<dbReference type="OMA" id="DIWCNKA"/>
<evidence type="ECO:0000313" key="2">
    <source>
        <dbReference type="EMBL" id="OMO54060.1"/>
    </source>
</evidence>
<dbReference type="STRING" id="210143.A0A1R3G7Q3"/>
<comment type="caution">
    <text evidence="2">The sequence shown here is derived from an EMBL/GenBank/DDBJ whole genome shotgun (WGS) entry which is preliminary data.</text>
</comment>
<name>A0A1R3G7Q3_COCAP</name>
<dbReference type="InterPro" id="IPR036770">
    <property type="entry name" value="Ankyrin_rpt-contain_sf"/>
</dbReference>
<keyword evidence="3" id="KW-1185">Reference proteome</keyword>
<gene>
    <name evidence="2" type="ORF">CCACVL1_28081</name>
</gene>
<evidence type="ECO:0000256" key="1">
    <source>
        <dbReference type="PROSITE-ProRule" id="PRU00023"/>
    </source>
</evidence>
<dbReference type="PRINTS" id="PR01415">
    <property type="entry name" value="ANKYRIN"/>
</dbReference>
<dbReference type="InterPro" id="IPR052391">
    <property type="entry name" value="E3_Ligase-Neurotoxin"/>
</dbReference>
<dbReference type="PANTHER" id="PTHR24133">
    <property type="entry name" value="ANKYRIN DOMAIN-CONTAINING"/>
    <property type="match status" value="1"/>
</dbReference>
<reference evidence="2 3" key="1">
    <citation type="submission" date="2013-09" db="EMBL/GenBank/DDBJ databases">
        <title>Corchorus capsularis genome sequencing.</title>
        <authorList>
            <person name="Alam M."/>
            <person name="Haque M.S."/>
            <person name="Islam M.S."/>
            <person name="Emdad E.M."/>
            <person name="Islam M.M."/>
            <person name="Ahmed B."/>
            <person name="Halim A."/>
            <person name="Hossen Q.M.M."/>
            <person name="Hossain M.Z."/>
            <person name="Ahmed R."/>
            <person name="Khan M.M."/>
            <person name="Islam R."/>
            <person name="Rashid M.M."/>
            <person name="Khan S.A."/>
            <person name="Rahman M.S."/>
            <person name="Alam M."/>
        </authorList>
    </citation>
    <scope>NUCLEOTIDE SEQUENCE [LARGE SCALE GENOMIC DNA]</scope>
    <source>
        <strain evidence="3">cv. CVL-1</strain>
        <tissue evidence="2">Whole seedling</tissue>
    </source>
</reference>
<proteinExistence type="predicted"/>
<feature type="repeat" description="ANK" evidence="1">
    <location>
        <begin position="194"/>
        <end position="226"/>
    </location>
</feature>
<feature type="repeat" description="ANK" evidence="1">
    <location>
        <begin position="347"/>
        <end position="379"/>
    </location>
</feature>
<dbReference type="PROSITE" id="PS50088">
    <property type="entry name" value="ANK_REPEAT"/>
    <property type="match status" value="4"/>
</dbReference>
<dbReference type="InterPro" id="IPR002110">
    <property type="entry name" value="Ankyrin_rpt"/>
</dbReference>
<dbReference type="SUPFAM" id="SSF48403">
    <property type="entry name" value="Ankyrin repeat"/>
    <property type="match status" value="1"/>
</dbReference>
<dbReference type="Pfam" id="PF12796">
    <property type="entry name" value="Ank_2"/>
    <property type="match status" value="2"/>
</dbReference>
<dbReference type="Gramene" id="OMO54060">
    <property type="protein sequence ID" value="OMO54060"/>
    <property type="gene ID" value="CCACVL1_28081"/>
</dbReference>
<keyword evidence="1" id="KW-0040">ANK repeat</keyword>
<dbReference type="EMBL" id="AWWV01015041">
    <property type="protein sequence ID" value="OMO54060.1"/>
    <property type="molecule type" value="Genomic_DNA"/>
</dbReference>
<dbReference type="SMART" id="SM00248">
    <property type="entry name" value="ANK"/>
    <property type="match status" value="8"/>
</dbReference>
<dbReference type="PANTHER" id="PTHR24133:SF40">
    <property type="entry name" value="ANKYRIN REPEAT DOMAIN 44"/>
    <property type="match status" value="1"/>
</dbReference>
<sequence length="411" mass="44218">MDSFFNHPKVQNPSFFSFNKPFSILPPLSSSSYTLLISQQSDQPPLVNPPDAITVKTTMLPLGKAHNDDLRNLFSKPGPHLFKDATLPISFVGPHVTELRKSAVVSGKANLVSTLIDHGGDVNDKDSKGWSLISLAVQAEDFDVASVLISSGCEIDNSVDHVLQYAAAINRVDLIELLFKAYKNIVDLNSVALCGKTPIHVAASQGYTEVIQFCLSVGGNPEVLDVNGCTPLHLAAQEGHLEAGECLLEASNYIKYALNKQGKTAFALAVENGHSNLYDVLHLGDSLNAARIDNVNGIKSCLAEGANVNGKDQNGWTPLHRAAFKGRIESVKALLNHGAMVNLIDDNGYTPLHCAVEAGHVQVAFLLIAHGAKANLKGLKLKGVVPLNSDCLRIILLFFSLCCVCHEKEQT</sequence>
<evidence type="ECO:0000313" key="3">
    <source>
        <dbReference type="Proteomes" id="UP000188268"/>
    </source>
</evidence>
<dbReference type="AlphaFoldDB" id="A0A1R3G7Q3"/>
<dbReference type="OrthoDB" id="194358at2759"/>
<organism evidence="2 3">
    <name type="scientific">Corchorus capsularis</name>
    <name type="common">Jute</name>
    <dbReference type="NCBI Taxonomy" id="210143"/>
    <lineage>
        <taxon>Eukaryota</taxon>
        <taxon>Viridiplantae</taxon>
        <taxon>Streptophyta</taxon>
        <taxon>Embryophyta</taxon>
        <taxon>Tracheophyta</taxon>
        <taxon>Spermatophyta</taxon>
        <taxon>Magnoliopsida</taxon>
        <taxon>eudicotyledons</taxon>
        <taxon>Gunneridae</taxon>
        <taxon>Pentapetalae</taxon>
        <taxon>rosids</taxon>
        <taxon>malvids</taxon>
        <taxon>Malvales</taxon>
        <taxon>Malvaceae</taxon>
        <taxon>Grewioideae</taxon>
        <taxon>Apeibeae</taxon>
        <taxon>Corchorus</taxon>
    </lineage>
</organism>
<feature type="repeat" description="ANK" evidence="1">
    <location>
        <begin position="227"/>
        <end position="259"/>
    </location>
</feature>
<protein>
    <submittedName>
        <fullName evidence="2">Uncharacterized protein</fullName>
    </submittedName>
</protein>
<feature type="repeat" description="ANK" evidence="1">
    <location>
        <begin position="314"/>
        <end position="346"/>
    </location>
</feature>
<dbReference type="PROSITE" id="PS50297">
    <property type="entry name" value="ANK_REP_REGION"/>
    <property type="match status" value="4"/>
</dbReference>
<accession>A0A1R3G7Q3</accession>
<dbReference type="Proteomes" id="UP000188268">
    <property type="component" value="Unassembled WGS sequence"/>
</dbReference>
<dbReference type="Gene3D" id="1.25.40.20">
    <property type="entry name" value="Ankyrin repeat-containing domain"/>
    <property type="match status" value="2"/>
</dbReference>